<dbReference type="Pfam" id="PF14372">
    <property type="entry name" value="hAT-like_RNase-H"/>
    <property type="match status" value="1"/>
</dbReference>
<evidence type="ECO:0000256" key="1">
    <source>
        <dbReference type="ARBA" id="ARBA00004123"/>
    </source>
</evidence>
<dbReference type="PROSITE" id="PS50808">
    <property type="entry name" value="ZF_BED"/>
    <property type="match status" value="1"/>
</dbReference>
<gene>
    <name evidence="14" type="primary">LOC132799391</name>
</gene>
<keyword evidence="6" id="KW-0805">Transcription regulation</keyword>
<evidence type="ECO:0000256" key="11">
    <source>
        <dbReference type="SAM" id="MobiDB-lite"/>
    </source>
</evidence>
<name>A0ABM3ZRR9_ZIZJJ</name>
<evidence type="ECO:0000256" key="6">
    <source>
        <dbReference type="ARBA" id="ARBA00023015"/>
    </source>
</evidence>
<evidence type="ECO:0000313" key="13">
    <source>
        <dbReference type="Proteomes" id="UP001652623"/>
    </source>
</evidence>
<evidence type="ECO:0000256" key="4">
    <source>
        <dbReference type="ARBA" id="ARBA00022771"/>
    </source>
</evidence>
<feature type="compositionally biased region" description="Low complexity" evidence="11">
    <location>
        <begin position="11"/>
        <end position="23"/>
    </location>
</feature>
<sequence>MDSGNDTETHSTPSESAASTSLLPLPPSSLGKRKPSRKPSMVWDHYEKMENSDPDNPRCKCKYCGVDYACNSKYGTSTLLNHLNHHCKKYPYRVQDKKQKILTFGAQNESDGSNLLAVGFNKEACRLACAKMIILDELPFSFVEGRGFRMFCNVACPKFDPPSRRTIVRYIYALYLDEKLQLKNTFSLNCQRISLTTDTWTSIQNINYMSLTAHYIDSNWMLHKRILNFCVIPNHKGETIGKLIGNCLYEWGIERVFTITVDNASANNVAIEYIKRKLNNWKGCVLDGDHLHMRCCAHIVNLIVSEGLREAHDSIASIRNAVRYVRSSPARLQKFKEYAAQEKIESNSLVFLDVPTRWNSTYLMLEAALKFQKAFERLEEDDGHYLSYFREDDGGRKRLGPPNFVDWNNALIFVKFFKSFYDVTLKFSSSLHVSSNAYFHEICSIQSQLDAWSLSGDYLLSDMATKMKRKFDKYWGKMDDINPLLLIAAVLDPRYKLDYVEYCFGDIYAEDVAGLMTKNLKEILMSLYDWYKKKAAKESIEIKNEVDRYLLDPCEDISKKDFDVLNWWRVNGTKYPILSKLAKDVFAIQVSTVASESAFSTGGRILDPFRSSLTPKMVEVLVCTQNWLKAFSVIDRFYMEDVEYYDKLDAAWKKLATYFAKPSWFHIRDFENVSFKLKGHRIITEYLLDTRIDANELALLRLPVTNEDLILYVLNGLSSNFKDNSTAFCTRESAVSFDDLHEHLIEYDSYFKRLSISSITTPIIVHVAN</sequence>
<keyword evidence="7" id="KW-0238">DNA-binding</keyword>
<dbReference type="InterPro" id="IPR003656">
    <property type="entry name" value="Znf_BED"/>
</dbReference>
<accession>A0ABM3ZRR9</accession>
<feature type="domain" description="BED-type" evidence="12">
    <location>
        <begin position="37"/>
        <end position="94"/>
    </location>
</feature>
<evidence type="ECO:0000313" key="14">
    <source>
        <dbReference type="RefSeq" id="XP_060667180.1"/>
    </source>
</evidence>
<comment type="subunit">
    <text evidence="2">Homodimer.</text>
</comment>
<comment type="subcellular location">
    <subcellularLocation>
        <location evidence="1">Nucleus</location>
    </subcellularLocation>
</comment>
<keyword evidence="5" id="KW-0862">Zinc</keyword>
<evidence type="ECO:0000256" key="7">
    <source>
        <dbReference type="ARBA" id="ARBA00023125"/>
    </source>
</evidence>
<dbReference type="PANTHER" id="PTHR46481:SF2">
    <property type="entry name" value="BED-TYPE DOMAIN-CONTAINING PROTEIN"/>
    <property type="match status" value="1"/>
</dbReference>
<evidence type="ECO:0000256" key="9">
    <source>
        <dbReference type="ARBA" id="ARBA00023242"/>
    </source>
</evidence>
<dbReference type="InterPro" id="IPR036236">
    <property type="entry name" value="Znf_C2H2_sf"/>
</dbReference>
<reference evidence="14" key="1">
    <citation type="submission" date="2025-08" db="UniProtKB">
        <authorList>
            <consortium name="RefSeq"/>
        </authorList>
    </citation>
    <scope>IDENTIFICATION</scope>
    <source>
        <tissue evidence="14">Seedling</tissue>
    </source>
</reference>
<evidence type="ECO:0000256" key="5">
    <source>
        <dbReference type="ARBA" id="ARBA00022833"/>
    </source>
</evidence>
<dbReference type="RefSeq" id="XP_060667180.1">
    <property type="nucleotide sequence ID" value="XM_060811197.1"/>
</dbReference>
<dbReference type="SUPFAM" id="SSF57667">
    <property type="entry name" value="beta-beta-alpha zinc fingers"/>
    <property type="match status" value="1"/>
</dbReference>
<dbReference type="SUPFAM" id="SSF140996">
    <property type="entry name" value="Hermes dimerisation domain"/>
    <property type="match status" value="1"/>
</dbReference>
<feature type="region of interest" description="Disordered" evidence="11">
    <location>
        <begin position="1"/>
        <end position="39"/>
    </location>
</feature>
<proteinExistence type="predicted"/>
<keyword evidence="8" id="KW-0804">Transcription</keyword>
<dbReference type="Proteomes" id="UP001652623">
    <property type="component" value="Chromosome 9"/>
</dbReference>
<dbReference type="InterPro" id="IPR012337">
    <property type="entry name" value="RNaseH-like_sf"/>
</dbReference>
<evidence type="ECO:0000256" key="2">
    <source>
        <dbReference type="ARBA" id="ARBA00011738"/>
    </source>
</evidence>
<dbReference type="InterPro" id="IPR025525">
    <property type="entry name" value="hAT-like_transposase_RNase-H"/>
</dbReference>
<evidence type="ECO:0000256" key="10">
    <source>
        <dbReference type="PROSITE-ProRule" id="PRU00027"/>
    </source>
</evidence>
<keyword evidence="3" id="KW-0479">Metal-binding</keyword>
<evidence type="ECO:0000256" key="3">
    <source>
        <dbReference type="ARBA" id="ARBA00022723"/>
    </source>
</evidence>
<dbReference type="PANTHER" id="PTHR46481">
    <property type="entry name" value="ZINC FINGER BED DOMAIN-CONTAINING PROTEIN 4"/>
    <property type="match status" value="1"/>
</dbReference>
<keyword evidence="9" id="KW-0539">Nucleus</keyword>
<dbReference type="SMART" id="SM00614">
    <property type="entry name" value="ZnF_BED"/>
    <property type="match status" value="1"/>
</dbReference>
<evidence type="ECO:0000256" key="8">
    <source>
        <dbReference type="ARBA" id="ARBA00023163"/>
    </source>
</evidence>
<dbReference type="Pfam" id="PF05699">
    <property type="entry name" value="Dimer_Tnp_hAT"/>
    <property type="match status" value="1"/>
</dbReference>
<evidence type="ECO:0000259" key="12">
    <source>
        <dbReference type="PROSITE" id="PS50808"/>
    </source>
</evidence>
<keyword evidence="13" id="KW-1185">Reference proteome</keyword>
<dbReference type="SUPFAM" id="SSF53098">
    <property type="entry name" value="Ribonuclease H-like"/>
    <property type="match status" value="1"/>
</dbReference>
<dbReference type="InterPro" id="IPR008906">
    <property type="entry name" value="HATC_C_dom"/>
</dbReference>
<keyword evidence="4 10" id="KW-0863">Zinc-finger</keyword>
<organism evidence="13 14">
    <name type="scientific">Ziziphus jujuba</name>
    <name type="common">Chinese jujube</name>
    <name type="synonym">Ziziphus sativa</name>
    <dbReference type="NCBI Taxonomy" id="326968"/>
    <lineage>
        <taxon>Eukaryota</taxon>
        <taxon>Viridiplantae</taxon>
        <taxon>Streptophyta</taxon>
        <taxon>Embryophyta</taxon>
        <taxon>Tracheophyta</taxon>
        <taxon>Spermatophyta</taxon>
        <taxon>Magnoliopsida</taxon>
        <taxon>eudicotyledons</taxon>
        <taxon>Gunneridae</taxon>
        <taxon>Pentapetalae</taxon>
        <taxon>rosids</taxon>
        <taxon>fabids</taxon>
        <taxon>Rosales</taxon>
        <taxon>Rhamnaceae</taxon>
        <taxon>Paliureae</taxon>
        <taxon>Ziziphus</taxon>
    </lineage>
</organism>
<dbReference type="GeneID" id="132799391"/>
<dbReference type="InterPro" id="IPR052035">
    <property type="entry name" value="ZnF_BED_domain_contain"/>
</dbReference>
<protein>
    <submittedName>
        <fullName evidence="14">Zinc finger BED domain-containing protein RICESLEEPER 2-like</fullName>
    </submittedName>
</protein>